<evidence type="ECO:0000256" key="3">
    <source>
        <dbReference type="SAM" id="SignalP"/>
    </source>
</evidence>
<feature type="transmembrane region" description="Helical" evidence="2">
    <location>
        <begin position="36"/>
        <end position="57"/>
    </location>
</feature>
<keyword evidence="2" id="KW-0472">Membrane</keyword>
<feature type="chain" id="PRO_5040926610" description="EF-hand domain-containing protein" evidence="3">
    <location>
        <begin position="21"/>
        <end position="754"/>
    </location>
</feature>
<reference evidence="6" key="1">
    <citation type="journal article" date="2023" name="Commun. Biol.">
        <title>Genome analysis of Parmales, the sister group of diatoms, reveals the evolutionary specialization of diatoms from phago-mixotrophs to photoautotrophs.</title>
        <authorList>
            <person name="Ban H."/>
            <person name="Sato S."/>
            <person name="Yoshikawa S."/>
            <person name="Yamada K."/>
            <person name="Nakamura Y."/>
            <person name="Ichinomiya M."/>
            <person name="Sato N."/>
            <person name="Blanc-Mathieu R."/>
            <person name="Endo H."/>
            <person name="Kuwata A."/>
            <person name="Ogata H."/>
        </authorList>
    </citation>
    <scope>NUCLEOTIDE SEQUENCE [LARGE SCALE GENOMIC DNA]</scope>
</reference>
<dbReference type="Pfam" id="PF13499">
    <property type="entry name" value="EF-hand_7"/>
    <property type="match status" value="1"/>
</dbReference>
<dbReference type="EMBL" id="BRYA01000157">
    <property type="protein sequence ID" value="GMI41774.1"/>
    <property type="molecule type" value="Genomic_DNA"/>
</dbReference>
<keyword evidence="1" id="KW-0106">Calcium</keyword>
<accession>A0A9W7GCU6</accession>
<proteinExistence type="predicted"/>
<evidence type="ECO:0000256" key="1">
    <source>
        <dbReference type="ARBA" id="ARBA00022837"/>
    </source>
</evidence>
<dbReference type="Gene3D" id="1.10.238.10">
    <property type="entry name" value="EF-hand"/>
    <property type="match status" value="1"/>
</dbReference>
<gene>
    <name evidence="5" type="ORF">TrCOL_g9126</name>
</gene>
<keyword evidence="2" id="KW-1133">Transmembrane helix</keyword>
<dbReference type="SMART" id="SM00054">
    <property type="entry name" value="EFh"/>
    <property type="match status" value="2"/>
</dbReference>
<protein>
    <recommendedName>
        <fullName evidence="4">EF-hand domain-containing protein</fullName>
    </recommendedName>
</protein>
<comment type="caution">
    <text evidence="5">The sequence shown here is derived from an EMBL/GenBank/DDBJ whole genome shotgun (WGS) entry which is preliminary data.</text>
</comment>
<feature type="transmembrane region" description="Helical" evidence="2">
    <location>
        <begin position="77"/>
        <end position="95"/>
    </location>
</feature>
<name>A0A9W7GCU6_9STRA</name>
<keyword evidence="3" id="KW-0732">Signal</keyword>
<dbReference type="GO" id="GO:0005509">
    <property type="term" value="F:calcium ion binding"/>
    <property type="evidence" value="ECO:0007669"/>
    <property type="project" value="InterPro"/>
</dbReference>
<evidence type="ECO:0000313" key="6">
    <source>
        <dbReference type="Proteomes" id="UP001165065"/>
    </source>
</evidence>
<dbReference type="InterPro" id="IPR002048">
    <property type="entry name" value="EF_hand_dom"/>
</dbReference>
<feature type="domain" description="EF-hand" evidence="4">
    <location>
        <begin position="698"/>
        <end position="733"/>
    </location>
</feature>
<organism evidence="5 6">
    <name type="scientific">Triparma columacea</name>
    <dbReference type="NCBI Taxonomy" id="722753"/>
    <lineage>
        <taxon>Eukaryota</taxon>
        <taxon>Sar</taxon>
        <taxon>Stramenopiles</taxon>
        <taxon>Ochrophyta</taxon>
        <taxon>Bolidophyceae</taxon>
        <taxon>Parmales</taxon>
        <taxon>Triparmaceae</taxon>
        <taxon>Triparma</taxon>
    </lineage>
</organism>
<sequence length="754" mass="84427">MLKPLISLIALIIVPSPCDAAGSIFGMGAELNTVAASVSLMAIIGFTVLFEVGTLRLDRYLKETPYKEMIDKIYRELAILGFISFGVFLTLQSGSDVNASHFLAFEFSHIVIFFAALCFVASAVCMMIMNKRIKVFIDQVAAKTSTDCIKDYEAVDGGAGKSHGFFGTLASSQVEYKLYNTFFCYTHKLPMSAFDFGMYMREVLDEHVVDLIEVEISSWIILIIFLGLNVLLIEVVKVTGRGHDPSRRLNSFDYEYDYDYKIPTRGRFLRDFVARKLGETSSACGRRLGESTSDCTTRYLSETLTGFDFDVVENQEDIRFLADATDYSNCCCKTDAGRRLGASPSADPCAVIADGMEYALILGWCLVVVVVVLNIMYRRAEIEIRKIIGCPTLEDACDYIKRVEREVIEEEEKLLDVHMRKKLRDSRRKGTILSKGEELIGAIKAGEGFDHLYSAVGTGDIAKSHEHHHEHDPIKNDVMLTKGKETISVASKMIGAKLMASMSTSPTTTSHSLSPHIPVSEVEMRKREDSDLRQAQEVLRAKRASSVLIKQSEEVIKDKLEHLRHKVVVGVYKKLLDLIMLLITLEEENLPGLWFTASLLPGFITLFFCGKAVKTQGIIGAITSINLEVVEKVINETEEIYATGKEVFHDFKAKLDFLNLTMADVEQEFAKIDEDGSGDLSFKEFRKGLVRLGIHFHGKRGTAKKLFRLCDADKSGTISFQEFAKLIFPERVQLELEVEEKSLATKNPLVYVKI</sequence>
<dbReference type="PROSITE" id="PS50222">
    <property type="entry name" value="EF_HAND_2"/>
    <property type="match status" value="2"/>
</dbReference>
<keyword evidence="2" id="KW-0812">Transmembrane</keyword>
<dbReference type="InterPro" id="IPR011992">
    <property type="entry name" value="EF-hand-dom_pair"/>
</dbReference>
<dbReference type="InterPro" id="IPR018247">
    <property type="entry name" value="EF_Hand_1_Ca_BS"/>
</dbReference>
<dbReference type="Proteomes" id="UP001165065">
    <property type="component" value="Unassembled WGS sequence"/>
</dbReference>
<feature type="domain" description="EF-hand" evidence="4">
    <location>
        <begin position="660"/>
        <end position="695"/>
    </location>
</feature>
<evidence type="ECO:0000313" key="5">
    <source>
        <dbReference type="EMBL" id="GMI41774.1"/>
    </source>
</evidence>
<dbReference type="OrthoDB" id="207198at2759"/>
<keyword evidence="6" id="KW-1185">Reference proteome</keyword>
<dbReference type="PROSITE" id="PS00018">
    <property type="entry name" value="EF_HAND_1"/>
    <property type="match status" value="2"/>
</dbReference>
<feature type="transmembrane region" description="Helical" evidence="2">
    <location>
        <begin position="107"/>
        <end position="129"/>
    </location>
</feature>
<evidence type="ECO:0000256" key="2">
    <source>
        <dbReference type="SAM" id="Phobius"/>
    </source>
</evidence>
<feature type="transmembrane region" description="Helical" evidence="2">
    <location>
        <begin position="358"/>
        <end position="377"/>
    </location>
</feature>
<feature type="signal peptide" evidence="3">
    <location>
        <begin position="1"/>
        <end position="20"/>
    </location>
</feature>
<evidence type="ECO:0000259" key="4">
    <source>
        <dbReference type="PROSITE" id="PS50222"/>
    </source>
</evidence>
<dbReference type="SUPFAM" id="SSF47473">
    <property type="entry name" value="EF-hand"/>
    <property type="match status" value="1"/>
</dbReference>
<dbReference type="AlphaFoldDB" id="A0A9W7GCU6"/>
<dbReference type="CDD" id="cd00051">
    <property type="entry name" value="EFh"/>
    <property type="match status" value="1"/>
</dbReference>